<reference evidence="1" key="2">
    <citation type="submission" date="2022-10" db="EMBL/GenBank/DDBJ databases">
        <authorList>
            <consortium name="ENA_rothamsted_submissions"/>
            <consortium name="culmorum"/>
            <person name="King R."/>
        </authorList>
    </citation>
    <scope>NUCLEOTIDE SEQUENCE</scope>
</reference>
<dbReference type="AlphaFoldDB" id="A0A9N9X6A2"/>
<sequence length="201" mass="23692">MLTEQNKNMINDSLTDQRSLDSLVLMIKEVREEGSTSYPSSLKPVSKYNILHSYFECNFSDDDSKLIALEFKRQIKSCIKDPIFIDEVRNKIIYLHNYNMKVAEVSITYPFSTELAELLLQYVLLESRTLYRRHYYTGRNEIKAQDRILRLLLHIYRAYFESKSVPAKNILEKSAKAIINMFIEIRRDYGLNNALLENMTK</sequence>
<evidence type="ECO:0000313" key="1">
    <source>
        <dbReference type="EMBL" id="CAG9821715.1"/>
    </source>
</evidence>
<keyword evidence="2" id="KW-1185">Reference proteome</keyword>
<accession>A0A9N9X6A2</accession>
<reference evidence="1" key="1">
    <citation type="submission" date="2022-01" db="EMBL/GenBank/DDBJ databases">
        <authorList>
            <person name="King R."/>
        </authorList>
    </citation>
    <scope>NUCLEOTIDE SEQUENCE</scope>
</reference>
<proteinExistence type="predicted"/>
<evidence type="ECO:0000313" key="2">
    <source>
        <dbReference type="Proteomes" id="UP001153737"/>
    </source>
</evidence>
<dbReference type="Proteomes" id="UP001153737">
    <property type="component" value="Chromosome 5"/>
</dbReference>
<protein>
    <submittedName>
        <fullName evidence="1">Uncharacterized protein</fullName>
    </submittedName>
</protein>
<organism evidence="1 2">
    <name type="scientific">Phaedon cochleariae</name>
    <name type="common">Mustard beetle</name>
    <dbReference type="NCBI Taxonomy" id="80249"/>
    <lineage>
        <taxon>Eukaryota</taxon>
        <taxon>Metazoa</taxon>
        <taxon>Ecdysozoa</taxon>
        <taxon>Arthropoda</taxon>
        <taxon>Hexapoda</taxon>
        <taxon>Insecta</taxon>
        <taxon>Pterygota</taxon>
        <taxon>Neoptera</taxon>
        <taxon>Endopterygota</taxon>
        <taxon>Coleoptera</taxon>
        <taxon>Polyphaga</taxon>
        <taxon>Cucujiformia</taxon>
        <taxon>Chrysomeloidea</taxon>
        <taxon>Chrysomelidae</taxon>
        <taxon>Chrysomelinae</taxon>
        <taxon>Chrysomelini</taxon>
        <taxon>Phaedon</taxon>
    </lineage>
</organism>
<dbReference type="EMBL" id="OU896711">
    <property type="protein sequence ID" value="CAG9821715.1"/>
    <property type="molecule type" value="Genomic_DNA"/>
</dbReference>
<name>A0A9N9X6A2_PHACE</name>
<gene>
    <name evidence="1" type="ORF">PHAECO_LOCUS9392</name>
</gene>
<dbReference type="OrthoDB" id="6782124at2759"/>